<sequence>MANPRALTAQPRQSKLVRTICMVLIALIVLIGLTVLIIWLSLKPKKPRYSIENASISNLNIANNHLNGTFNFVIRAFNPNSRVSIYYDKVEVYVFYDKDKLAASAGQPFFQPHRNENHLDEKLVAQNVTLTGKVAKDLGLEKAAGNVELDVQMKAKVRFKYGSWKTGHRRLRVFCSPVFVQSSKKNSQTTDCHVSL</sequence>
<dbReference type="PANTHER" id="PTHR31415:SF130">
    <property type="entry name" value="NDR1_HIN1-LIKE PROTEIN 6"/>
    <property type="match status" value="1"/>
</dbReference>
<dbReference type="GO" id="GO:0005886">
    <property type="term" value="C:plasma membrane"/>
    <property type="evidence" value="ECO:0007669"/>
    <property type="project" value="TreeGrafter"/>
</dbReference>
<feature type="transmembrane region" description="Helical" evidence="5">
    <location>
        <begin position="20"/>
        <end position="42"/>
    </location>
</feature>
<evidence type="ECO:0000256" key="2">
    <source>
        <dbReference type="ARBA" id="ARBA00022692"/>
    </source>
</evidence>
<keyword evidence="2 5" id="KW-0812">Transmembrane</keyword>
<dbReference type="InterPro" id="IPR044839">
    <property type="entry name" value="NDR1-like"/>
</dbReference>
<evidence type="ECO:0000256" key="4">
    <source>
        <dbReference type="ARBA" id="ARBA00023136"/>
    </source>
</evidence>
<dbReference type="Pfam" id="PF03168">
    <property type="entry name" value="LEA_2"/>
    <property type="match status" value="1"/>
</dbReference>
<gene>
    <name evidence="7" type="ORF">TEA_010773</name>
</gene>
<dbReference type="GO" id="GO:0009506">
    <property type="term" value="C:plasmodesma"/>
    <property type="evidence" value="ECO:0007669"/>
    <property type="project" value="TreeGrafter"/>
</dbReference>
<reference evidence="7 8" key="1">
    <citation type="journal article" date="2018" name="Proc. Natl. Acad. Sci. U.S.A.">
        <title>Draft genome sequence of Camellia sinensis var. sinensis provides insights into the evolution of the tea genome and tea quality.</title>
        <authorList>
            <person name="Wei C."/>
            <person name="Yang H."/>
            <person name="Wang S."/>
            <person name="Zhao J."/>
            <person name="Liu C."/>
            <person name="Gao L."/>
            <person name="Xia E."/>
            <person name="Lu Y."/>
            <person name="Tai Y."/>
            <person name="She G."/>
            <person name="Sun J."/>
            <person name="Cao H."/>
            <person name="Tong W."/>
            <person name="Gao Q."/>
            <person name="Li Y."/>
            <person name="Deng W."/>
            <person name="Jiang X."/>
            <person name="Wang W."/>
            <person name="Chen Q."/>
            <person name="Zhang S."/>
            <person name="Li H."/>
            <person name="Wu J."/>
            <person name="Wang P."/>
            <person name="Li P."/>
            <person name="Shi C."/>
            <person name="Zheng F."/>
            <person name="Jian J."/>
            <person name="Huang B."/>
            <person name="Shan D."/>
            <person name="Shi M."/>
            <person name="Fang C."/>
            <person name="Yue Y."/>
            <person name="Li F."/>
            <person name="Li D."/>
            <person name="Wei S."/>
            <person name="Han B."/>
            <person name="Jiang C."/>
            <person name="Yin Y."/>
            <person name="Xia T."/>
            <person name="Zhang Z."/>
            <person name="Bennetzen J.L."/>
            <person name="Zhao S."/>
            <person name="Wan X."/>
        </authorList>
    </citation>
    <scope>NUCLEOTIDE SEQUENCE [LARGE SCALE GENOMIC DNA]</scope>
    <source>
        <strain evidence="8">cv. Shuchazao</strain>
        <tissue evidence="7">Leaf</tissue>
    </source>
</reference>
<keyword evidence="3 5" id="KW-1133">Transmembrane helix</keyword>
<evidence type="ECO:0000259" key="6">
    <source>
        <dbReference type="Pfam" id="PF03168"/>
    </source>
</evidence>
<feature type="domain" description="Late embryogenesis abundant protein LEA-2 subgroup" evidence="6">
    <location>
        <begin position="74"/>
        <end position="175"/>
    </location>
</feature>
<organism evidence="7 8">
    <name type="scientific">Camellia sinensis var. sinensis</name>
    <name type="common">China tea</name>
    <dbReference type="NCBI Taxonomy" id="542762"/>
    <lineage>
        <taxon>Eukaryota</taxon>
        <taxon>Viridiplantae</taxon>
        <taxon>Streptophyta</taxon>
        <taxon>Embryophyta</taxon>
        <taxon>Tracheophyta</taxon>
        <taxon>Spermatophyta</taxon>
        <taxon>Magnoliopsida</taxon>
        <taxon>eudicotyledons</taxon>
        <taxon>Gunneridae</taxon>
        <taxon>Pentapetalae</taxon>
        <taxon>asterids</taxon>
        <taxon>Ericales</taxon>
        <taxon>Theaceae</taxon>
        <taxon>Camellia</taxon>
    </lineage>
</organism>
<name>A0A4S4CYH8_CAMSN</name>
<dbReference type="GO" id="GO:0098542">
    <property type="term" value="P:defense response to other organism"/>
    <property type="evidence" value="ECO:0007669"/>
    <property type="project" value="InterPro"/>
</dbReference>
<keyword evidence="8" id="KW-1185">Reference proteome</keyword>
<dbReference type="InterPro" id="IPR004864">
    <property type="entry name" value="LEA_2"/>
</dbReference>
<evidence type="ECO:0000313" key="7">
    <source>
        <dbReference type="EMBL" id="THF94931.1"/>
    </source>
</evidence>
<dbReference type="AlphaFoldDB" id="A0A4S4CYH8"/>
<comment type="subcellular location">
    <subcellularLocation>
        <location evidence="1">Membrane</location>
        <topology evidence="1">Single-pass membrane protein</topology>
    </subcellularLocation>
</comment>
<comment type="caution">
    <text evidence="7">The sequence shown here is derived from an EMBL/GenBank/DDBJ whole genome shotgun (WGS) entry which is preliminary data.</text>
</comment>
<proteinExistence type="predicted"/>
<dbReference type="EMBL" id="SDRB02013421">
    <property type="protein sequence ID" value="THF94931.1"/>
    <property type="molecule type" value="Genomic_DNA"/>
</dbReference>
<protein>
    <recommendedName>
        <fullName evidence="6">Late embryogenesis abundant protein LEA-2 subgroup domain-containing protein</fullName>
    </recommendedName>
</protein>
<evidence type="ECO:0000256" key="3">
    <source>
        <dbReference type="ARBA" id="ARBA00022989"/>
    </source>
</evidence>
<dbReference type="Proteomes" id="UP000306102">
    <property type="component" value="Unassembled WGS sequence"/>
</dbReference>
<keyword evidence="4 5" id="KW-0472">Membrane</keyword>
<accession>A0A4S4CYH8</accession>
<dbReference type="PANTHER" id="PTHR31415">
    <property type="entry name" value="OS05G0367900 PROTEIN"/>
    <property type="match status" value="1"/>
</dbReference>
<evidence type="ECO:0000313" key="8">
    <source>
        <dbReference type="Proteomes" id="UP000306102"/>
    </source>
</evidence>
<evidence type="ECO:0000256" key="1">
    <source>
        <dbReference type="ARBA" id="ARBA00004167"/>
    </source>
</evidence>
<evidence type="ECO:0000256" key="5">
    <source>
        <dbReference type="SAM" id="Phobius"/>
    </source>
</evidence>